<evidence type="ECO:0000313" key="4">
    <source>
        <dbReference type="WBParaSite" id="SBAD_0001190801-mRNA-1"/>
    </source>
</evidence>
<reference evidence="4" key="1">
    <citation type="submission" date="2016-06" db="UniProtKB">
        <authorList>
            <consortium name="WormBaseParasite"/>
        </authorList>
    </citation>
    <scope>IDENTIFICATION</scope>
</reference>
<sequence length="138" mass="15863">MKLKSDHIQGHVERDPVTKEVDRKKVVSFRCDKKEDIISRQGTWSKGKVQSIRRRQRPKNDNEHGVRQCDQMKSLDTGTLLSNICRLTSLQINAKPSTHSRTDSACQNPVPTAQHEECLPPDQQPQLHRWSLLLVFDA</sequence>
<dbReference type="WBParaSite" id="SBAD_0001190801-mRNA-1">
    <property type="protein sequence ID" value="SBAD_0001190801-mRNA-1"/>
    <property type="gene ID" value="SBAD_0001190801"/>
</dbReference>
<protein>
    <submittedName>
        <fullName evidence="2 4">Uncharacterized protein</fullName>
    </submittedName>
</protein>
<evidence type="ECO:0000256" key="1">
    <source>
        <dbReference type="SAM" id="MobiDB-lite"/>
    </source>
</evidence>
<name>A0A183J6M4_9BILA</name>
<feature type="region of interest" description="Disordered" evidence="1">
    <location>
        <begin position="96"/>
        <end position="122"/>
    </location>
</feature>
<feature type="compositionally biased region" description="Basic and acidic residues" evidence="1">
    <location>
        <begin position="58"/>
        <end position="67"/>
    </location>
</feature>
<feature type="region of interest" description="Disordered" evidence="1">
    <location>
        <begin position="42"/>
        <end position="69"/>
    </location>
</feature>
<gene>
    <name evidence="2" type="ORF">SBAD_LOCUS11524</name>
</gene>
<feature type="compositionally biased region" description="Polar residues" evidence="1">
    <location>
        <begin position="96"/>
        <end position="111"/>
    </location>
</feature>
<proteinExistence type="predicted"/>
<dbReference type="AlphaFoldDB" id="A0A183J6M4"/>
<organism evidence="4">
    <name type="scientific">Soboliphyme baturini</name>
    <dbReference type="NCBI Taxonomy" id="241478"/>
    <lineage>
        <taxon>Eukaryota</taxon>
        <taxon>Metazoa</taxon>
        <taxon>Ecdysozoa</taxon>
        <taxon>Nematoda</taxon>
        <taxon>Enoplea</taxon>
        <taxon>Dorylaimia</taxon>
        <taxon>Dioctophymatida</taxon>
        <taxon>Dioctophymatoidea</taxon>
        <taxon>Soboliphymatidae</taxon>
        <taxon>Soboliphyme</taxon>
    </lineage>
</organism>
<evidence type="ECO:0000313" key="2">
    <source>
        <dbReference type="EMBL" id="VDP40769.1"/>
    </source>
</evidence>
<dbReference type="Proteomes" id="UP000270296">
    <property type="component" value="Unassembled WGS sequence"/>
</dbReference>
<evidence type="ECO:0000313" key="3">
    <source>
        <dbReference type="Proteomes" id="UP000270296"/>
    </source>
</evidence>
<accession>A0A183J6M4</accession>
<keyword evidence="3" id="KW-1185">Reference proteome</keyword>
<dbReference type="EMBL" id="UZAM01015832">
    <property type="protein sequence ID" value="VDP40769.1"/>
    <property type="molecule type" value="Genomic_DNA"/>
</dbReference>
<reference evidence="2 3" key="2">
    <citation type="submission" date="2018-11" db="EMBL/GenBank/DDBJ databases">
        <authorList>
            <consortium name="Pathogen Informatics"/>
        </authorList>
    </citation>
    <scope>NUCLEOTIDE SEQUENCE [LARGE SCALE GENOMIC DNA]</scope>
</reference>
<feature type="region of interest" description="Disordered" evidence="1">
    <location>
        <begin position="1"/>
        <end position="21"/>
    </location>
</feature>